<dbReference type="EMBL" id="GGEC01089893">
    <property type="protein sequence ID" value="MBX70377.1"/>
    <property type="molecule type" value="Transcribed_RNA"/>
</dbReference>
<reference evidence="1" key="1">
    <citation type="submission" date="2018-02" db="EMBL/GenBank/DDBJ databases">
        <title>Rhizophora mucronata_Transcriptome.</title>
        <authorList>
            <person name="Meera S.P."/>
            <person name="Sreeshan A."/>
            <person name="Augustine A."/>
        </authorList>
    </citation>
    <scope>NUCLEOTIDE SEQUENCE</scope>
    <source>
        <tissue evidence="1">Leaf</tissue>
    </source>
</reference>
<sequence length="54" mass="6633">MKLHNEENIKWTKTNKDQTNINTNDVRLARLLQLKIFRNSYKYLEMLCHILEKQ</sequence>
<evidence type="ECO:0000313" key="1">
    <source>
        <dbReference type="EMBL" id="MBX70377.1"/>
    </source>
</evidence>
<accession>A0A2P2QTS0</accession>
<name>A0A2P2QTS0_RHIMU</name>
<protein>
    <submittedName>
        <fullName evidence="1">Uncharacterized protein</fullName>
    </submittedName>
</protein>
<dbReference type="AlphaFoldDB" id="A0A2P2QTS0"/>
<proteinExistence type="predicted"/>
<organism evidence="1">
    <name type="scientific">Rhizophora mucronata</name>
    <name type="common">Asiatic mangrove</name>
    <dbReference type="NCBI Taxonomy" id="61149"/>
    <lineage>
        <taxon>Eukaryota</taxon>
        <taxon>Viridiplantae</taxon>
        <taxon>Streptophyta</taxon>
        <taxon>Embryophyta</taxon>
        <taxon>Tracheophyta</taxon>
        <taxon>Spermatophyta</taxon>
        <taxon>Magnoliopsida</taxon>
        <taxon>eudicotyledons</taxon>
        <taxon>Gunneridae</taxon>
        <taxon>Pentapetalae</taxon>
        <taxon>rosids</taxon>
        <taxon>fabids</taxon>
        <taxon>Malpighiales</taxon>
        <taxon>Rhizophoraceae</taxon>
        <taxon>Rhizophora</taxon>
    </lineage>
</organism>